<evidence type="ECO:0000259" key="9">
    <source>
        <dbReference type="Pfam" id="PF21082"/>
    </source>
</evidence>
<dbReference type="Gene3D" id="1.10.287.1260">
    <property type="match status" value="1"/>
</dbReference>
<dbReference type="InterPro" id="IPR011066">
    <property type="entry name" value="MscS_channel_C_sf"/>
</dbReference>
<reference evidence="11" key="1">
    <citation type="journal article" date="2016" name="Int. J. Syst. Evol. Microbiol.">
        <title>Pseudoxanthomonas helianthi sp. nov., isolated from roots of Jerusalem artichoke (Helianthus tuberosus).</title>
        <authorList>
            <person name="Kittiwongwattana C."/>
            <person name="Thawai C."/>
        </authorList>
    </citation>
    <scope>NUCLEOTIDE SEQUENCE</scope>
    <source>
        <strain evidence="11">110414</strain>
    </source>
</reference>
<keyword evidence="7" id="KW-0406">Ion transport</keyword>
<comment type="function">
    <text evidence="7">Mechanosensitive channel that participates in the regulation of osmotic pressure changes within the cell, opening in response to stretch forces in the membrane lipid bilayer, without the need for other proteins. Contributes to normal resistance to hypoosmotic shock. Forms an ion channel of 1.0 nanosiemens conductance with a slight preference for anions.</text>
</comment>
<keyword evidence="4 7" id="KW-0812">Transmembrane</keyword>
<evidence type="ECO:0000259" key="10">
    <source>
        <dbReference type="Pfam" id="PF21088"/>
    </source>
</evidence>
<dbReference type="InterPro" id="IPR049278">
    <property type="entry name" value="MS_channel_C"/>
</dbReference>
<keyword evidence="12" id="KW-1185">Reference proteome</keyword>
<feature type="domain" description="Mechanosensitive ion channel MscS C-terminal" evidence="9">
    <location>
        <begin position="166"/>
        <end position="246"/>
    </location>
</feature>
<feature type="domain" description="Mechanosensitive ion channel MscS" evidence="8">
    <location>
        <begin position="92"/>
        <end position="158"/>
    </location>
</feature>
<feature type="transmembrane region" description="Helical" evidence="7">
    <location>
        <begin position="6"/>
        <end position="24"/>
    </location>
</feature>
<dbReference type="Pfam" id="PF21082">
    <property type="entry name" value="MS_channel_3rd"/>
    <property type="match status" value="1"/>
</dbReference>
<comment type="subunit">
    <text evidence="7">Homoheptamer.</text>
</comment>
<dbReference type="PROSITE" id="PS01246">
    <property type="entry name" value="UPF0003"/>
    <property type="match status" value="1"/>
</dbReference>
<keyword evidence="3" id="KW-1003">Cell membrane</keyword>
<evidence type="ECO:0000256" key="5">
    <source>
        <dbReference type="ARBA" id="ARBA00022989"/>
    </source>
</evidence>
<reference evidence="11" key="2">
    <citation type="submission" date="2021-03" db="EMBL/GenBank/DDBJ databases">
        <authorList>
            <person name="Cao W."/>
        </authorList>
    </citation>
    <scope>NUCLEOTIDE SEQUENCE</scope>
    <source>
        <strain evidence="11">110414</strain>
    </source>
</reference>
<dbReference type="Gene3D" id="3.30.70.100">
    <property type="match status" value="1"/>
</dbReference>
<comment type="caution">
    <text evidence="7">Lacks conserved residue(s) required for the propagation of feature annotation.</text>
</comment>
<proteinExistence type="inferred from homology"/>
<keyword evidence="6 7" id="KW-0472">Membrane</keyword>
<dbReference type="InterPro" id="IPR049142">
    <property type="entry name" value="MS_channel_1st"/>
</dbReference>
<dbReference type="SUPFAM" id="SSF82861">
    <property type="entry name" value="Mechanosensitive channel protein MscS (YggB), transmembrane region"/>
    <property type="match status" value="1"/>
</dbReference>
<dbReference type="InterPro" id="IPR008910">
    <property type="entry name" value="MSC_TM_helix"/>
</dbReference>
<organism evidence="11 12">
    <name type="scientific">Pseudoxanthomonas helianthi</name>
    <dbReference type="NCBI Taxonomy" id="1453541"/>
    <lineage>
        <taxon>Bacteria</taxon>
        <taxon>Pseudomonadati</taxon>
        <taxon>Pseudomonadota</taxon>
        <taxon>Gammaproteobacteria</taxon>
        <taxon>Lysobacterales</taxon>
        <taxon>Lysobacteraceae</taxon>
        <taxon>Pseudoxanthomonas</taxon>
    </lineage>
</organism>
<dbReference type="SUPFAM" id="SSF50182">
    <property type="entry name" value="Sm-like ribonucleoproteins"/>
    <property type="match status" value="1"/>
</dbReference>
<gene>
    <name evidence="11" type="ORF">J5837_13300</name>
</gene>
<keyword evidence="7" id="KW-0813">Transport</keyword>
<dbReference type="Pfam" id="PF05552">
    <property type="entry name" value="MS_channel_1st_1"/>
    <property type="match status" value="1"/>
</dbReference>
<dbReference type="GO" id="GO:0008381">
    <property type="term" value="F:mechanosensitive monoatomic ion channel activity"/>
    <property type="evidence" value="ECO:0007669"/>
    <property type="project" value="InterPro"/>
</dbReference>
<dbReference type="Proteomes" id="UP000673447">
    <property type="component" value="Unassembled WGS sequence"/>
</dbReference>
<protein>
    <recommendedName>
        <fullName evidence="7">Small-conductance mechanosensitive channel</fullName>
    </recommendedName>
</protein>
<feature type="transmembrane region" description="Helical" evidence="7">
    <location>
        <begin position="44"/>
        <end position="64"/>
    </location>
</feature>
<comment type="subcellular location">
    <subcellularLocation>
        <location evidence="7">Cell inner membrane</location>
        <topology evidence="7">Multi-pass membrane protein</topology>
    </subcellularLocation>
    <subcellularLocation>
        <location evidence="1">Cell membrane</location>
        <topology evidence="1">Multi-pass membrane protein</topology>
    </subcellularLocation>
</comment>
<evidence type="ECO:0000256" key="3">
    <source>
        <dbReference type="ARBA" id="ARBA00022475"/>
    </source>
</evidence>
<dbReference type="InterPro" id="IPR006685">
    <property type="entry name" value="MscS_channel_2nd"/>
</dbReference>
<dbReference type="PANTHER" id="PTHR30221:SF1">
    <property type="entry name" value="SMALL-CONDUCTANCE MECHANOSENSITIVE CHANNEL"/>
    <property type="match status" value="1"/>
</dbReference>
<evidence type="ECO:0000256" key="6">
    <source>
        <dbReference type="ARBA" id="ARBA00023136"/>
    </source>
</evidence>
<evidence type="ECO:0000259" key="8">
    <source>
        <dbReference type="Pfam" id="PF00924"/>
    </source>
</evidence>
<evidence type="ECO:0000256" key="7">
    <source>
        <dbReference type="RuleBase" id="RU369025"/>
    </source>
</evidence>
<comment type="caution">
    <text evidence="11">The sequence shown here is derived from an EMBL/GenBank/DDBJ whole genome shotgun (WGS) entry which is preliminary data.</text>
</comment>
<dbReference type="InterPro" id="IPR023408">
    <property type="entry name" value="MscS_beta-dom_sf"/>
</dbReference>
<name>A0A941AW67_9GAMM</name>
<dbReference type="InterPro" id="IPR045275">
    <property type="entry name" value="MscS_archaea/bacteria_type"/>
</dbReference>
<evidence type="ECO:0000313" key="11">
    <source>
        <dbReference type="EMBL" id="MBP3985382.1"/>
    </source>
</evidence>
<evidence type="ECO:0000256" key="1">
    <source>
        <dbReference type="ARBA" id="ARBA00004651"/>
    </source>
</evidence>
<feature type="domain" description="Mechanosensitive ion channel transmembrane helices 2/3" evidence="10">
    <location>
        <begin position="57"/>
        <end position="91"/>
    </location>
</feature>
<dbReference type="Pfam" id="PF21088">
    <property type="entry name" value="MS_channel_1st"/>
    <property type="match status" value="1"/>
</dbReference>
<comment type="similarity">
    <text evidence="2 7">Belongs to the MscS (TC 1.A.23) family.</text>
</comment>
<dbReference type="InterPro" id="IPR010920">
    <property type="entry name" value="LSM_dom_sf"/>
</dbReference>
<dbReference type="SUPFAM" id="SSF82689">
    <property type="entry name" value="Mechanosensitive channel protein MscS (YggB), C-terminal domain"/>
    <property type="match status" value="1"/>
</dbReference>
<dbReference type="EMBL" id="JAGKTC010000003">
    <property type="protein sequence ID" value="MBP3985382.1"/>
    <property type="molecule type" value="Genomic_DNA"/>
</dbReference>
<sequence>MHWSSVLANWAIAAIIVLLGYWLAKWISRMVYRALTRGHVEHTLAGFLRNVAYAAMMVVVFVAALQKIGVPTTSVLAVVGAAGLAVGLALKDSLSNIASGVMLIVLRPFRDGDHVLAAGQEGTVEEVRIFQTRLRTFDNRVIVLPNSMVTTAPIINFTAKPQRRIDIAVGVGYDDDLKQARTILLKIATDNPRVLKQPEPFVQVTQLAESSVNLTLFAWVATTDFGSVKSDLTEAVRTEIIGHGLNIPYPQRDLHVYHHNADGTPLSDIVYKSVADDGDAKP</sequence>
<accession>A0A941AW67</accession>
<dbReference type="Gene3D" id="2.30.30.60">
    <property type="match status" value="1"/>
</dbReference>
<dbReference type="InterPro" id="IPR006686">
    <property type="entry name" value="MscS_channel_CS"/>
</dbReference>
<keyword evidence="7" id="KW-0407">Ion channel</keyword>
<evidence type="ECO:0000313" key="12">
    <source>
        <dbReference type="Proteomes" id="UP000673447"/>
    </source>
</evidence>
<dbReference type="AlphaFoldDB" id="A0A941AW67"/>
<feature type="transmembrane region" description="Helical" evidence="7">
    <location>
        <begin position="70"/>
        <end position="90"/>
    </location>
</feature>
<keyword evidence="5 7" id="KW-1133">Transmembrane helix</keyword>
<dbReference type="InterPro" id="IPR011014">
    <property type="entry name" value="MscS_channel_TM-2"/>
</dbReference>
<evidence type="ECO:0000256" key="4">
    <source>
        <dbReference type="ARBA" id="ARBA00022692"/>
    </source>
</evidence>
<dbReference type="PANTHER" id="PTHR30221">
    <property type="entry name" value="SMALL-CONDUCTANCE MECHANOSENSITIVE CHANNEL"/>
    <property type="match status" value="1"/>
</dbReference>
<dbReference type="Pfam" id="PF00924">
    <property type="entry name" value="MS_channel_2nd"/>
    <property type="match status" value="1"/>
</dbReference>
<evidence type="ECO:0000256" key="2">
    <source>
        <dbReference type="ARBA" id="ARBA00008017"/>
    </source>
</evidence>
<dbReference type="GO" id="GO:0005886">
    <property type="term" value="C:plasma membrane"/>
    <property type="evidence" value="ECO:0007669"/>
    <property type="project" value="UniProtKB-SubCell"/>
</dbReference>
<keyword evidence="7" id="KW-0997">Cell inner membrane</keyword>